<dbReference type="Pfam" id="PF22669">
    <property type="entry name" value="Exo_endo_phos2"/>
    <property type="match status" value="2"/>
</dbReference>
<dbReference type="PANTHER" id="PTHR11200:SF275">
    <property type="entry name" value="LD06095P"/>
    <property type="match status" value="1"/>
</dbReference>
<evidence type="ECO:0000313" key="4">
    <source>
        <dbReference type="Proteomes" id="UP000076738"/>
    </source>
</evidence>
<dbReference type="SUPFAM" id="SSF56219">
    <property type="entry name" value="DNase I-like"/>
    <property type="match status" value="1"/>
</dbReference>
<dbReference type="OrthoDB" id="405996at2759"/>
<feature type="region of interest" description="Disordered" evidence="1">
    <location>
        <begin position="724"/>
        <end position="849"/>
    </location>
</feature>
<feature type="compositionally biased region" description="Basic and acidic residues" evidence="1">
    <location>
        <begin position="510"/>
        <end position="526"/>
    </location>
</feature>
<dbReference type="SMART" id="SM00128">
    <property type="entry name" value="IPPc"/>
    <property type="match status" value="1"/>
</dbReference>
<dbReference type="GO" id="GO:0046856">
    <property type="term" value="P:phosphatidylinositol dephosphorylation"/>
    <property type="evidence" value="ECO:0007669"/>
    <property type="project" value="InterPro"/>
</dbReference>
<dbReference type="InterPro" id="IPR046985">
    <property type="entry name" value="IP5"/>
</dbReference>
<feature type="compositionally biased region" description="Pro residues" evidence="1">
    <location>
        <begin position="1"/>
        <end position="12"/>
    </location>
</feature>
<feature type="compositionally biased region" description="Polar residues" evidence="1">
    <location>
        <begin position="246"/>
        <end position="255"/>
    </location>
</feature>
<evidence type="ECO:0000313" key="3">
    <source>
        <dbReference type="EMBL" id="KZO96029.1"/>
    </source>
</evidence>
<feature type="compositionally biased region" description="Basic and acidic residues" evidence="1">
    <location>
        <begin position="18"/>
        <end position="28"/>
    </location>
</feature>
<feature type="compositionally biased region" description="Polar residues" evidence="1">
    <location>
        <begin position="618"/>
        <end position="631"/>
    </location>
</feature>
<evidence type="ECO:0000259" key="2">
    <source>
        <dbReference type="SMART" id="SM00128"/>
    </source>
</evidence>
<dbReference type="Gene3D" id="3.60.10.10">
    <property type="entry name" value="Endonuclease/exonuclease/phosphatase"/>
    <property type="match status" value="1"/>
</dbReference>
<feature type="compositionally biased region" description="Polar residues" evidence="1">
    <location>
        <begin position="32"/>
        <end position="45"/>
    </location>
</feature>
<feature type="region of interest" description="Disordered" evidence="1">
    <location>
        <begin position="502"/>
        <end position="550"/>
    </location>
</feature>
<feature type="region of interest" description="Disordered" evidence="1">
    <location>
        <begin position="612"/>
        <end position="682"/>
    </location>
</feature>
<feature type="region of interest" description="Disordered" evidence="1">
    <location>
        <begin position="163"/>
        <end position="214"/>
    </location>
</feature>
<gene>
    <name evidence="3" type="ORF">CALVIDRAFT_146703</name>
</gene>
<feature type="compositionally biased region" description="Low complexity" evidence="1">
    <location>
        <begin position="260"/>
        <end position="275"/>
    </location>
</feature>
<accession>A0A167LU06</accession>
<dbReference type="InterPro" id="IPR000300">
    <property type="entry name" value="IPPc"/>
</dbReference>
<dbReference type="AlphaFoldDB" id="A0A167LU06"/>
<sequence>MGPSSGSPPPPRKVSRPRLPDTETERPARTLPSASVGSGQSNVFTRLQALFPHHEDNSTSPRSSLSDRLVPTLNLSPVPPPLKSPEKSEASSPSNDPPFLKIKIITWNMHESLPHGDLRALLGSVPPHVPVDVRGDTVPPLPKGDDHPFHIVIVAGQECPTHSGIPMGLGATFKDRHKDREKQPEREASRRDREKERQRHTRNGKGESNAFAPGTMSSWSAILEDWLQNGVGSMSGAQPALRETSTYMPNHQPASSMPMEVSSSAPAALESEAESAWDLPAEDHVGGSYLGWNIPEQGGTVTVTAEQARLRAGVKGPYVLLCKERLMGIYVAVFVQRDCRALVKGYSTGTVTAGLMGGRVGNKGGAGVSMDLAGIRLLFVNAHLAAHEGKVALRLANLHKIKNELEVDSFLPANDPRLVSEDVTDRFDYTFVFGDLNFRLDLSRLHADWLISRRDYAQALEFDQLHRLIQEGKVDFHEEPPHFPPTYKYDVRRRSIRDAVIRRPGHRRRATTDTVERLEEADEHATATDGEDLDTDEHEPGRGDFESSSFISNRSAWTGSTVWTTDVDDDDDEDEDEDNVVAASLAAAAQAAHKLLALPAAQKAKTKFMDFLGRPNSPAASSRPTSVTPESMATPAVDAPRSMPPASHAKPAIGRSTSTRTHLSRAALDDNDVPASYDTSSKQRVPSWCDRILWKTTVPLEPDPTPESEEDGFIGRGSFRRGYFSNAWPGTSRNRSVTGRGRRDSTSTTADNRVESPSVESPAFPHPSSSPPSATLLHQNSETDLEQQAAEDAGRQGSPPPFKPSLLKSATSYPNGPFAHLHSKWKKPRSSGGSVPSSPSVEPVAISPPRLPPVLVDSFSLMPTPQAEEPKYSASTGTNSKWWHHLPGLLSRASMHDQPSSPSTRPEHRRGEVVVLSYKTLDDVEMRSIDARSDHRPVIGSYAVYI</sequence>
<keyword evidence="4" id="KW-1185">Reference proteome</keyword>
<feature type="region of interest" description="Disordered" evidence="1">
    <location>
        <begin position="1"/>
        <end position="98"/>
    </location>
</feature>
<feature type="compositionally biased region" description="Basic and acidic residues" evidence="1">
    <location>
        <begin position="173"/>
        <end position="197"/>
    </location>
</feature>
<dbReference type="STRING" id="1330018.A0A167LU06"/>
<dbReference type="PANTHER" id="PTHR11200">
    <property type="entry name" value="INOSITOL 5-PHOSPHATASE"/>
    <property type="match status" value="1"/>
</dbReference>
<reference evidence="3 4" key="1">
    <citation type="journal article" date="2016" name="Mol. Biol. Evol.">
        <title>Comparative Genomics of Early-Diverging Mushroom-Forming Fungi Provides Insights into the Origins of Lignocellulose Decay Capabilities.</title>
        <authorList>
            <person name="Nagy L.G."/>
            <person name="Riley R."/>
            <person name="Tritt A."/>
            <person name="Adam C."/>
            <person name="Daum C."/>
            <person name="Floudas D."/>
            <person name="Sun H."/>
            <person name="Yadav J.S."/>
            <person name="Pangilinan J."/>
            <person name="Larsson K.H."/>
            <person name="Matsuura K."/>
            <person name="Barry K."/>
            <person name="Labutti K."/>
            <person name="Kuo R."/>
            <person name="Ohm R.A."/>
            <person name="Bhattacharya S.S."/>
            <person name="Shirouzu T."/>
            <person name="Yoshinaga Y."/>
            <person name="Martin F.M."/>
            <person name="Grigoriev I.V."/>
            <person name="Hibbett D.S."/>
        </authorList>
    </citation>
    <scope>NUCLEOTIDE SEQUENCE [LARGE SCALE GENOMIC DNA]</scope>
    <source>
        <strain evidence="3 4">TUFC12733</strain>
    </source>
</reference>
<dbReference type="InterPro" id="IPR036691">
    <property type="entry name" value="Endo/exonu/phosph_ase_sf"/>
</dbReference>
<proteinExistence type="predicted"/>
<feature type="compositionally biased region" description="Low complexity" evidence="1">
    <location>
        <begin position="830"/>
        <end position="848"/>
    </location>
</feature>
<dbReference type="EMBL" id="KV417286">
    <property type="protein sequence ID" value="KZO96029.1"/>
    <property type="molecule type" value="Genomic_DNA"/>
</dbReference>
<dbReference type="Proteomes" id="UP000076738">
    <property type="component" value="Unassembled WGS sequence"/>
</dbReference>
<feature type="region of interest" description="Disordered" evidence="1">
    <location>
        <begin position="246"/>
        <end position="275"/>
    </location>
</feature>
<protein>
    <submittedName>
        <fullName evidence="3">DNase I-like protein</fullName>
    </submittedName>
</protein>
<evidence type="ECO:0000256" key="1">
    <source>
        <dbReference type="SAM" id="MobiDB-lite"/>
    </source>
</evidence>
<dbReference type="GO" id="GO:0004439">
    <property type="term" value="F:phosphatidylinositol-4,5-bisphosphate 5-phosphatase activity"/>
    <property type="evidence" value="ECO:0007669"/>
    <property type="project" value="TreeGrafter"/>
</dbReference>
<feature type="domain" description="Inositol polyphosphate-related phosphatase" evidence="2">
    <location>
        <begin position="261"/>
        <end position="553"/>
    </location>
</feature>
<organism evidence="3 4">
    <name type="scientific">Calocera viscosa (strain TUFC12733)</name>
    <dbReference type="NCBI Taxonomy" id="1330018"/>
    <lineage>
        <taxon>Eukaryota</taxon>
        <taxon>Fungi</taxon>
        <taxon>Dikarya</taxon>
        <taxon>Basidiomycota</taxon>
        <taxon>Agaricomycotina</taxon>
        <taxon>Dacrymycetes</taxon>
        <taxon>Dacrymycetales</taxon>
        <taxon>Dacrymycetaceae</taxon>
        <taxon>Calocera</taxon>
    </lineage>
</organism>
<name>A0A167LU06_CALVF</name>